<dbReference type="PANTHER" id="PTHR23168:SF0">
    <property type="entry name" value="MITOTIC SPINDLE ASSEMBLY CHECKPOINT PROTEIN MAD1"/>
    <property type="match status" value="1"/>
</dbReference>
<dbReference type="GO" id="GO:0000922">
    <property type="term" value="C:spindle pole"/>
    <property type="evidence" value="ECO:0007669"/>
    <property type="project" value="UniProtKB-SubCell"/>
</dbReference>
<dbReference type="STRING" id="28743.ENSCVAP00000022225"/>
<keyword evidence="12" id="KW-0995">Kinetochore</keyword>
<evidence type="ECO:0000256" key="3">
    <source>
        <dbReference type="ARBA" id="ARBA00004629"/>
    </source>
</evidence>
<dbReference type="GO" id="GO:0072686">
    <property type="term" value="C:mitotic spindle"/>
    <property type="evidence" value="ECO:0007669"/>
    <property type="project" value="TreeGrafter"/>
</dbReference>
<sequence>MDLEDDTTILTTLKSFNTFISRPEHSQRPSEQSRSGTLQSHYKRSLEFLEAAERVQSQHRYLQLDQEKKQMELSHKRARFELEKAACDNARDLEHEVDRNQGLLGQIKKLEEREKEATKNLSEQLEENSSLRKNLDGLKKRLDERDTKLSTANQTITALKDEIRDLRQKIQNQDSSISSQTLENQELQEQLDLQRRKYQEASQLCQTLQAAQSSCSEHIIKIKELERRLALQEQDMAIVKTIQSEAARVPDLEKELKYVKEENSFLRESRENCSLLKEEVEGLRKKLKRMEKNKEELVNIELEKEKLAEKLQTWENIGLSTGLDIRKPEDLSREVIQIQQREIALKEQSCTLSSRVRSLERSLSDLQAELTQQCSKALEEQKKREAQDSLVRRLQKRVLLLTKERDGMRAILESYDSELASNEYSPQLSKRVREAEEVMQRTQTYNTEMEAQLTKAQEETGELKLKLQKVEFELGTVKKELTSAADGSSFVNKEEVNILRQKIEDLEKERQRLEEQNNILEMRLERHNLKGDYDPVKTRVLHLKMNPAREGKQQRQQEVEALREELTRLRELVRSFQEGGMVLDESSSHNPGLSFSLPPSKEVLELRKQVESSELKNQRLKEVFQKKIQEFRTVCYVLTGYQIDLTTENQYRLTSVYAEHMHDSLLFKKGSNGSMQLMETEFSKTLEEMVTLHLHTQKSIPAFLSAVTLDLFSRQTIL</sequence>
<evidence type="ECO:0000256" key="12">
    <source>
        <dbReference type="ARBA" id="ARBA00022838"/>
    </source>
</evidence>
<evidence type="ECO:0000256" key="13">
    <source>
        <dbReference type="ARBA" id="ARBA00022843"/>
    </source>
</evidence>
<keyword evidence="11" id="KW-0498">Mitosis</keyword>
<dbReference type="RefSeq" id="XP_015236880.1">
    <property type="nucleotide sequence ID" value="XM_015381394.1"/>
</dbReference>
<evidence type="ECO:0000256" key="2">
    <source>
        <dbReference type="ARBA" id="ARBA00004300"/>
    </source>
</evidence>
<dbReference type="Gene3D" id="3.30.457.60">
    <property type="match status" value="1"/>
</dbReference>
<feature type="coiled-coil region" evidence="23">
    <location>
        <begin position="432"/>
        <end position="579"/>
    </location>
</feature>
<dbReference type="Gene3D" id="1.20.5.170">
    <property type="match status" value="1"/>
</dbReference>
<organism evidence="24 25">
    <name type="scientific">Cyprinodon variegatus</name>
    <name type="common">Sheepshead minnow</name>
    <dbReference type="NCBI Taxonomy" id="28743"/>
    <lineage>
        <taxon>Eukaryota</taxon>
        <taxon>Metazoa</taxon>
        <taxon>Chordata</taxon>
        <taxon>Craniata</taxon>
        <taxon>Vertebrata</taxon>
        <taxon>Euteleostomi</taxon>
        <taxon>Actinopterygii</taxon>
        <taxon>Neopterygii</taxon>
        <taxon>Teleostei</taxon>
        <taxon>Neoteleostei</taxon>
        <taxon>Acanthomorphata</taxon>
        <taxon>Ovalentaria</taxon>
        <taxon>Atherinomorphae</taxon>
        <taxon>Cyprinodontiformes</taxon>
        <taxon>Cyprinodontidae</taxon>
        <taxon>Cyprinodon</taxon>
    </lineage>
</organism>
<evidence type="ECO:0000256" key="10">
    <source>
        <dbReference type="ARBA" id="ARBA00022618"/>
    </source>
</evidence>
<keyword evidence="7" id="KW-0963">Cytoplasm</keyword>
<keyword evidence="6" id="KW-0158">Chromosome</keyword>
<protein>
    <recommendedName>
        <fullName evidence="21">Mitotic spindle assembly checkpoint protein MAD1</fullName>
    </recommendedName>
    <alternativeName>
        <fullName evidence="22">Mitotic arrest deficient 1-like protein 1</fullName>
    </alternativeName>
</protein>
<dbReference type="GeneID" id="107088926"/>
<keyword evidence="15 23" id="KW-0175">Coiled coil</keyword>
<dbReference type="GO" id="GO:0051315">
    <property type="term" value="P:attachment of mitotic spindle microtubules to kinetochore"/>
    <property type="evidence" value="ECO:0007669"/>
    <property type="project" value="TreeGrafter"/>
</dbReference>
<dbReference type="Gene3D" id="6.10.250.90">
    <property type="match status" value="1"/>
</dbReference>
<dbReference type="Proteomes" id="UP000265020">
    <property type="component" value="Unassembled WGS sequence"/>
</dbReference>
<keyword evidence="9" id="KW-0597">Phosphoprotein</keyword>
<keyword evidence="16" id="KW-0206">Cytoskeleton</keyword>
<evidence type="ECO:0000256" key="21">
    <source>
        <dbReference type="ARBA" id="ARBA00073985"/>
    </source>
</evidence>
<evidence type="ECO:0000256" key="20">
    <source>
        <dbReference type="ARBA" id="ARBA00053509"/>
    </source>
</evidence>
<dbReference type="InterPro" id="IPR008672">
    <property type="entry name" value="Mad1"/>
</dbReference>
<feature type="coiled-coil region" evidence="23">
    <location>
        <begin position="266"/>
        <end position="317"/>
    </location>
</feature>
<keyword evidence="14" id="KW-0007">Acetylation</keyword>
<evidence type="ECO:0000256" key="17">
    <source>
        <dbReference type="ARBA" id="ARBA00023242"/>
    </source>
</evidence>
<keyword evidence="8" id="KW-1017">Isopeptide bond</keyword>
<reference evidence="24" key="1">
    <citation type="submission" date="2025-08" db="UniProtKB">
        <authorList>
            <consortium name="Ensembl"/>
        </authorList>
    </citation>
    <scope>IDENTIFICATION</scope>
</reference>
<dbReference type="SUPFAM" id="SSF75704">
    <property type="entry name" value="Mitotic arrest deficient-like 1, Mad1"/>
    <property type="match status" value="1"/>
</dbReference>
<comment type="function">
    <text evidence="20">Component of the spindle-assembly checkpoint that prevents the onset of anaphase until all chromosomes are properly aligned at the metaphase plate. Forms a heterotetrameric complex with the closed conformation form of MAD2L1 (C-MAD2) at unattached kinetochores during prometaphase, recruits an open conformation of MAD2L1 (O-MAD2) and promotes the conversion of O-MAD2 to C-MAD2, which ensures mitotic checkpoint signaling.</text>
</comment>
<keyword evidence="25" id="KW-1185">Reference proteome</keyword>
<evidence type="ECO:0000256" key="14">
    <source>
        <dbReference type="ARBA" id="ARBA00022990"/>
    </source>
</evidence>
<evidence type="ECO:0000256" key="8">
    <source>
        <dbReference type="ARBA" id="ARBA00022499"/>
    </source>
</evidence>
<reference evidence="24" key="2">
    <citation type="submission" date="2025-09" db="UniProtKB">
        <authorList>
            <consortium name="Ensembl"/>
        </authorList>
    </citation>
    <scope>IDENTIFICATION</scope>
</reference>
<dbReference type="RefSeq" id="XP_015236879.1">
    <property type="nucleotide sequence ID" value="XM_015381393.1"/>
</dbReference>
<evidence type="ECO:0000256" key="4">
    <source>
        <dbReference type="ARBA" id="ARBA00004647"/>
    </source>
</evidence>
<dbReference type="Pfam" id="PF05557">
    <property type="entry name" value="MAD"/>
    <property type="match status" value="1"/>
</dbReference>
<dbReference type="FunFam" id="1.20.5.170:FF:000051">
    <property type="entry name" value="mitotic spindle assembly checkpoint protein MAD1"/>
    <property type="match status" value="1"/>
</dbReference>
<dbReference type="GO" id="GO:0005635">
    <property type="term" value="C:nuclear envelope"/>
    <property type="evidence" value="ECO:0007669"/>
    <property type="project" value="UniProtKB-SubCell"/>
</dbReference>
<dbReference type="OMA" id="YKLDFMP"/>
<evidence type="ECO:0000256" key="6">
    <source>
        <dbReference type="ARBA" id="ARBA00022454"/>
    </source>
</evidence>
<evidence type="ECO:0000313" key="24">
    <source>
        <dbReference type="Ensembl" id="ENSCVAP00000022225.1"/>
    </source>
</evidence>
<dbReference type="PANTHER" id="PTHR23168">
    <property type="entry name" value="MITOTIC SPINDLE ASSEMBLY CHECKPOINT PROTEIN MAD1 MITOTIC ARREST DEFICIENT-LIKE PROTEIN 1"/>
    <property type="match status" value="1"/>
</dbReference>
<dbReference type="Ensembl" id="ENSCVAT00000009836.1">
    <property type="protein sequence ID" value="ENSCVAP00000022225.1"/>
    <property type="gene ID" value="ENSCVAG00000004747.1"/>
</dbReference>
<dbReference type="OrthoDB" id="331602at2759"/>
<evidence type="ECO:0000256" key="15">
    <source>
        <dbReference type="ARBA" id="ARBA00023054"/>
    </source>
</evidence>
<evidence type="ECO:0000256" key="22">
    <source>
        <dbReference type="ARBA" id="ARBA00075803"/>
    </source>
</evidence>
<evidence type="ECO:0000256" key="19">
    <source>
        <dbReference type="ARBA" id="ARBA00023328"/>
    </source>
</evidence>
<dbReference type="GO" id="GO:0000776">
    <property type="term" value="C:kinetochore"/>
    <property type="evidence" value="ECO:0007669"/>
    <property type="project" value="UniProtKB-KW"/>
</dbReference>
<evidence type="ECO:0000256" key="16">
    <source>
        <dbReference type="ARBA" id="ARBA00023212"/>
    </source>
</evidence>
<evidence type="ECO:0000256" key="23">
    <source>
        <dbReference type="SAM" id="Coils"/>
    </source>
</evidence>
<evidence type="ECO:0000256" key="5">
    <source>
        <dbReference type="ARBA" id="ARBA00008029"/>
    </source>
</evidence>
<comment type="similarity">
    <text evidence="5">Belongs to the MAD1 family.</text>
</comment>
<keyword evidence="10" id="KW-0132">Cell division</keyword>
<evidence type="ECO:0000256" key="7">
    <source>
        <dbReference type="ARBA" id="ARBA00022490"/>
    </source>
</evidence>
<keyword evidence="18" id="KW-0131">Cell cycle</keyword>
<evidence type="ECO:0000256" key="11">
    <source>
        <dbReference type="ARBA" id="ARBA00022776"/>
    </source>
</evidence>
<name>A0A3Q2GBP0_CYPVA</name>
<comment type="subcellular location">
    <subcellularLocation>
        <location evidence="3">Chromosome</location>
        <location evidence="3">Centromere</location>
        <location evidence="3">Kinetochore</location>
    </subcellularLocation>
    <subcellularLocation>
        <location evidence="2">Cytoplasm</location>
        <location evidence="2">Cytoskeleton</location>
        <location evidence="2">Microtubule organizing center</location>
        <location evidence="2">Centrosome</location>
    </subcellularLocation>
    <subcellularLocation>
        <location evidence="4">Cytoplasm</location>
        <location evidence="4">Cytoskeleton</location>
        <location evidence="4">Spindle pole</location>
    </subcellularLocation>
    <subcellularLocation>
        <location evidence="1">Nucleus envelope</location>
    </subcellularLocation>
</comment>
<dbReference type="GO" id="GO:0007094">
    <property type="term" value="P:mitotic spindle assembly checkpoint signaling"/>
    <property type="evidence" value="ECO:0007669"/>
    <property type="project" value="InterPro"/>
</dbReference>
<dbReference type="FunFam" id="3.30.457.60:FF:000002">
    <property type="entry name" value="Mitotic spindle assembly checkpoint protein MAD1"/>
    <property type="match status" value="1"/>
</dbReference>
<keyword evidence="17" id="KW-0539">Nucleus</keyword>
<dbReference type="AlphaFoldDB" id="A0A3Q2GBP0"/>
<dbReference type="GO" id="GO:1990706">
    <property type="term" value="C:MAD1 complex"/>
    <property type="evidence" value="ECO:0007669"/>
    <property type="project" value="UniProtKB-ARBA"/>
</dbReference>
<dbReference type="KEGG" id="cvg:107088926"/>
<proteinExistence type="inferred from homology"/>
<evidence type="ECO:0000256" key="18">
    <source>
        <dbReference type="ARBA" id="ARBA00023306"/>
    </source>
</evidence>
<feature type="coiled-coil region" evidence="23">
    <location>
        <begin position="93"/>
        <end position="242"/>
    </location>
</feature>
<evidence type="ECO:0000256" key="9">
    <source>
        <dbReference type="ARBA" id="ARBA00022553"/>
    </source>
</evidence>
<evidence type="ECO:0000256" key="1">
    <source>
        <dbReference type="ARBA" id="ARBA00004259"/>
    </source>
</evidence>
<dbReference type="GeneTree" id="ENSGT00390000001316"/>
<dbReference type="GO" id="GO:0005813">
    <property type="term" value="C:centrosome"/>
    <property type="evidence" value="ECO:0007669"/>
    <property type="project" value="UniProtKB-SubCell"/>
</dbReference>
<dbReference type="GO" id="GO:1990728">
    <property type="term" value="C:mitotic spindle assembly checkpoint MAD1-MAD2 complex"/>
    <property type="evidence" value="ECO:0007669"/>
    <property type="project" value="UniProtKB-ARBA"/>
</dbReference>
<keyword evidence="13" id="KW-0832">Ubl conjugation</keyword>
<keyword evidence="19" id="KW-0137">Centromere</keyword>
<dbReference type="GO" id="GO:0051301">
    <property type="term" value="P:cell division"/>
    <property type="evidence" value="ECO:0007669"/>
    <property type="project" value="UniProtKB-KW"/>
</dbReference>
<evidence type="ECO:0000313" key="25">
    <source>
        <dbReference type="Proteomes" id="UP000265020"/>
    </source>
</evidence>
<dbReference type="CTD" id="8379"/>
<accession>A0A3Q2GBP0</accession>